<evidence type="ECO:0000313" key="2">
    <source>
        <dbReference type="EMBL" id="KAF9585791.1"/>
    </source>
</evidence>
<evidence type="ECO:0000313" key="3">
    <source>
        <dbReference type="Proteomes" id="UP000780801"/>
    </source>
</evidence>
<feature type="compositionally biased region" description="Low complexity" evidence="1">
    <location>
        <begin position="161"/>
        <end position="173"/>
    </location>
</feature>
<dbReference type="EMBL" id="JAABOA010000121">
    <property type="protein sequence ID" value="KAF9585791.1"/>
    <property type="molecule type" value="Genomic_DNA"/>
</dbReference>
<feature type="compositionally biased region" description="Polar residues" evidence="1">
    <location>
        <begin position="46"/>
        <end position="58"/>
    </location>
</feature>
<feature type="region of interest" description="Disordered" evidence="1">
    <location>
        <begin position="1"/>
        <end position="87"/>
    </location>
</feature>
<evidence type="ECO:0000256" key="1">
    <source>
        <dbReference type="SAM" id="MobiDB-lite"/>
    </source>
</evidence>
<sequence length="302" mass="32643">MKDEVSTAGLPRPKAQPNPKQEQQPLRRYPLRTPTPRPHQQHQQTDSLDQPPRSTRSVTFAEPDQPRSMPCSPSPSPPTSSSRAWSEAAPVGFMEASVHSSPPPPYIESMTMAGLGTTLATPMSLELRSAPIGSQRAEAPHLVRRQSLSDLAKSPLTDLAPSSTCSPSSSSQSEFREPPSPPGNVAQRQQEQQQQLQNQKLRGHRRNQSAPTLSASAKAKAEAALSSPMTSSLTASGAKKSGNRFSRLWKSLAHRYSHPAHTVVSAVHCSTIDKMSPGEHDPIGVTTVQSNGRRSELQPLVT</sequence>
<feature type="compositionally biased region" description="Low complexity" evidence="1">
    <location>
        <begin position="187"/>
        <end position="199"/>
    </location>
</feature>
<accession>A0A9P6KI32</accession>
<gene>
    <name evidence="2" type="ORF">BGW38_000729</name>
</gene>
<comment type="caution">
    <text evidence="2">The sequence shown here is derived from an EMBL/GenBank/DDBJ whole genome shotgun (WGS) entry which is preliminary data.</text>
</comment>
<organism evidence="2 3">
    <name type="scientific">Lunasporangiospora selenospora</name>
    <dbReference type="NCBI Taxonomy" id="979761"/>
    <lineage>
        <taxon>Eukaryota</taxon>
        <taxon>Fungi</taxon>
        <taxon>Fungi incertae sedis</taxon>
        <taxon>Mucoromycota</taxon>
        <taxon>Mortierellomycotina</taxon>
        <taxon>Mortierellomycetes</taxon>
        <taxon>Mortierellales</taxon>
        <taxon>Mortierellaceae</taxon>
        <taxon>Lunasporangiospora</taxon>
    </lineage>
</organism>
<dbReference type="AlphaFoldDB" id="A0A9P6KI32"/>
<dbReference type="Proteomes" id="UP000780801">
    <property type="component" value="Unassembled WGS sequence"/>
</dbReference>
<feature type="region of interest" description="Disordered" evidence="1">
    <location>
        <begin position="126"/>
        <end position="241"/>
    </location>
</feature>
<feature type="region of interest" description="Disordered" evidence="1">
    <location>
        <begin position="275"/>
        <end position="302"/>
    </location>
</feature>
<proteinExistence type="predicted"/>
<name>A0A9P6KI32_9FUNG</name>
<keyword evidence="3" id="KW-1185">Reference proteome</keyword>
<protein>
    <submittedName>
        <fullName evidence="2">Uncharacterized protein</fullName>
    </submittedName>
</protein>
<feature type="compositionally biased region" description="Low complexity" evidence="1">
    <location>
        <begin position="213"/>
        <end position="227"/>
    </location>
</feature>
<reference evidence="2" key="1">
    <citation type="journal article" date="2020" name="Fungal Divers.">
        <title>Resolving the Mortierellaceae phylogeny through synthesis of multi-gene phylogenetics and phylogenomics.</title>
        <authorList>
            <person name="Vandepol N."/>
            <person name="Liber J."/>
            <person name="Desiro A."/>
            <person name="Na H."/>
            <person name="Kennedy M."/>
            <person name="Barry K."/>
            <person name="Grigoriev I.V."/>
            <person name="Miller A.N."/>
            <person name="O'Donnell K."/>
            <person name="Stajich J.E."/>
            <person name="Bonito G."/>
        </authorList>
    </citation>
    <scope>NUCLEOTIDE SEQUENCE</scope>
    <source>
        <strain evidence="2">KOD1015</strain>
    </source>
</reference>